<name>W9VR22_9EURO</name>
<reference evidence="2 3" key="1">
    <citation type="submission" date="2013-03" db="EMBL/GenBank/DDBJ databases">
        <title>The Genome Sequence of Cladophialophora yegresii CBS 114405.</title>
        <authorList>
            <consortium name="The Broad Institute Genomics Platform"/>
            <person name="Cuomo C."/>
            <person name="de Hoog S."/>
            <person name="Gorbushina A."/>
            <person name="Walker B."/>
            <person name="Young S.K."/>
            <person name="Zeng Q."/>
            <person name="Gargeya S."/>
            <person name="Fitzgerald M."/>
            <person name="Haas B."/>
            <person name="Abouelleil A."/>
            <person name="Allen A.W."/>
            <person name="Alvarado L."/>
            <person name="Arachchi H.M."/>
            <person name="Berlin A.M."/>
            <person name="Chapman S.B."/>
            <person name="Gainer-Dewar J."/>
            <person name="Goldberg J."/>
            <person name="Griggs A."/>
            <person name="Gujja S."/>
            <person name="Hansen M."/>
            <person name="Howarth C."/>
            <person name="Imamovic A."/>
            <person name="Ireland A."/>
            <person name="Larimer J."/>
            <person name="McCowan C."/>
            <person name="Murphy C."/>
            <person name="Pearson M."/>
            <person name="Poon T.W."/>
            <person name="Priest M."/>
            <person name="Roberts A."/>
            <person name="Saif S."/>
            <person name="Shea T."/>
            <person name="Sisk P."/>
            <person name="Sykes S."/>
            <person name="Wortman J."/>
            <person name="Nusbaum C."/>
            <person name="Birren B."/>
        </authorList>
    </citation>
    <scope>NUCLEOTIDE SEQUENCE [LARGE SCALE GENOMIC DNA]</scope>
    <source>
        <strain evidence="2 3">CBS 114405</strain>
    </source>
</reference>
<dbReference type="GeneID" id="19180006"/>
<feature type="compositionally biased region" description="Polar residues" evidence="1">
    <location>
        <begin position="422"/>
        <end position="439"/>
    </location>
</feature>
<dbReference type="Proteomes" id="UP000019473">
    <property type="component" value="Unassembled WGS sequence"/>
</dbReference>
<dbReference type="HOGENOM" id="CLU_032830_0_0_1"/>
<organism evidence="2 3">
    <name type="scientific">Cladophialophora yegresii CBS 114405</name>
    <dbReference type="NCBI Taxonomy" id="1182544"/>
    <lineage>
        <taxon>Eukaryota</taxon>
        <taxon>Fungi</taxon>
        <taxon>Dikarya</taxon>
        <taxon>Ascomycota</taxon>
        <taxon>Pezizomycotina</taxon>
        <taxon>Eurotiomycetes</taxon>
        <taxon>Chaetothyriomycetidae</taxon>
        <taxon>Chaetothyriales</taxon>
        <taxon>Herpotrichiellaceae</taxon>
        <taxon>Cladophialophora</taxon>
    </lineage>
</organism>
<protein>
    <submittedName>
        <fullName evidence="2">Uncharacterized protein</fullName>
    </submittedName>
</protein>
<accession>W9VR22</accession>
<evidence type="ECO:0000256" key="1">
    <source>
        <dbReference type="SAM" id="MobiDB-lite"/>
    </source>
</evidence>
<evidence type="ECO:0000313" key="3">
    <source>
        <dbReference type="Proteomes" id="UP000019473"/>
    </source>
</evidence>
<dbReference type="OrthoDB" id="4161562at2759"/>
<dbReference type="VEuPathDB" id="FungiDB:A1O7_05421"/>
<comment type="caution">
    <text evidence="2">The sequence shown here is derived from an EMBL/GenBank/DDBJ whole genome shotgun (WGS) entry which is preliminary data.</text>
</comment>
<evidence type="ECO:0000313" key="2">
    <source>
        <dbReference type="EMBL" id="EXJ57998.1"/>
    </source>
</evidence>
<feature type="compositionally biased region" description="Basic residues" evidence="1">
    <location>
        <begin position="474"/>
        <end position="492"/>
    </location>
</feature>
<feature type="compositionally biased region" description="Basic and acidic residues" evidence="1">
    <location>
        <begin position="525"/>
        <end position="545"/>
    </location>
</feature>
<proteinExistence type="predicted"/>
<sequence length="578" mass="64535">MPLNPLSDRQFTVAYGSDLLRAHKICRENGILQKQLKACIEQVVALCEEVRGLEAKYTTDVEDERAARTHLEAQVQTLLNDGQKVVAAQQQQEQHIQVTFERLQIAINEKADASVVESLQNRVDQLHVSSVTVNSTLPPASRVSESVQVLDSQKYYHHEEPSIAAWPSDRLRVHQGPHETVPDDLDLDANAETISYGGHHQCLHDKNDSLNMLPAPTVEATQLARIKSLRQRRFDEWTTYYDQGQRLLENLPDSFEETVVRNFVGGIFKDSHKRQCQQWLDANGWTWANVTTFGTLCSQVLANNAIHSAGNTHALSWPPSQIDDIHDTAGANNKVGSRTDSKKAQKPKTRGATGVEPLRRSQRLLQHRLNTSSHETPVLPSMTLHPTKAIPLNSSVGAATKPGMKPEARAKLKKKPQPEGPASTQVQKGQQQRPGNNSAEFPKPANVNPPTEYTWQSKSHSSRKRAAESIQAVHPRKRLKSKRGKSSKRKDAKFRVLSAKSDVAKVAAESSDDEGFLYEANPSETADRHEGGDVLRDRTHAERTGHGVQRQYKTDRTQRRLPLPPPPEIPILPTTDEE</sequence>
<feature type="region of interest" description="Disordered" evidence="1">
    <location>
        <begin position="318"/>
        <end position="578"/>
    </location>
</feature>
<keyword evidence="3" id="KW-1185">Reference proteome</keyword>
<gene>
    <name evidence="2" type="ORF">A1O7_05421</name>
</gene>
<dbReference type="RefSeq" id="XP_007757621.1">
    <property type="nucleotide sequence ID" value="XM_007759431.1"/>
</dbReference>
<feature type="compositionally biased region" description="Polar residues" evidence="1">
    <location>
        <begin position="448"/>
        <end position="459"/>
    </location>
</feature>
<dbReference type="EMBL" id="AMGW01000004">
    <property type="protein sequence ID" value="EXJ57998.1"/>
    <property type="molecule type" value="Genomic_DNA"/>
</dbReference>
<dbReference type="AlphaFoldDB" id="W9VR22"/>